<dbReference type="OrthoDB" id="21467at2759"/>
<evidence type="ECO:0000313" key="3">
    <source>
        <dbReference type="Proteomes" id="UP001152798"/>
    </source>
</evidence>
<evidence type="ECO:0000313" key="2">
    <source>
        <dbReference type="EMBL" id="CAH1397616.1"/>
    </source>
</evidence>
<accession>A0A9P0MP09</accession>
<dbReference type="EMBL" id="OV725080">
    <property type="protein sequence ID" value="CAH1397616.1"/>
    <property type="molecule type" value="Genomic_DNA"/>
</dbReference>
<keyword evidence="3" id="KW-1185">Reference proteome</keyword>
<gene>
    <name evidence="2" type="ORF">NEZAVI_LOCUS7404</name>
</gene>
<name>A0A9P0MP09_NEZVI</name>
<sequence>MKSAALRRQENLQQQMRNLTKEEVKKWKKRRQTRVKSLHNKLEKLGVDYEFQVNETDENVVQEEKKEEQ</sequence>
<dbReference type="AlphaFoldDB" id="A0A9P0MP09"/>
<organism evidence="2 3">
    <name type="scientific">Nezara viridula</name>
    <name type="common">Southern green stink bug</name>
    <name type="synonym">Cimex viridulus</name>
    <dbReference type="NCBI Taxonomy" id="85310"/>
    <lineage>
        <taxon>Eukaryota</taxon>
        <taxon>Metazoa</taxon>
        <taxon>Ecdysozoa</taxon>
        <taxon>Arthropoda</taxon>
        <taxon>Hexapoda</taxon>
        <taxon>Insecta</taxon>
        <taxon>Pterygota</taxon>
        <taxon>Neoptera</taxon>
        <taxon>Paraneoptera</taxon>
        <taxon>Hemiptera</taxon>
        <taxon>Heteroptera</taxon>
        <taxon>Panheteroptera</taxon>
        <taxon>Pentatomomorpha</taxon>
        <taxon>Pentatomoidea</taxon>
        <taxon>Pentatomidae</taxon>
        <taxon>Pentatominae</taxon>
        <taxon>Nezara</taxon>
    </lineage>
</organism>
<proteinExistence type="predicted"/>
<evidence type="ECO:0000256" key="1">
    <source>
        <dbReference type="SAM" id="MobiDB-lite"/>
    </source>
</evidence>
<reference evidence="2" key="1">
    <citation type="submission" date="2022-01" db="EMBL/GenBank/DDBJ databases">
        <authorList>
            <person name="King R."/>
        </authorList>
    </citation>
    <scope>NUCLEOTIDE SEQUENCE</scope>
</reference>
<protein>
    <submittedName>
        <fullName evidence="2">Uncharacterized protein</fullName>
    </submittedName>
</protein>
<dbReference type="Proteomes" id="UP001152798">
    <property type="component" value="Chromosome 4"/>
</dbReference>
<feature type="region of interest" description="Disordered" evidence="1">
    <location>
        <begin position="1"/>
        <end position="32"/>
    </location>
</feature>